<keyword evidence="8" id="KW-1185">Reference proteome</keyword>
<gene>
    <name evidence="7" type="primary">nfeD</name>
    <name evidence="7" type="ORF">HMPREF0650_1240</name>
</gene>
<name>D1W4P1_9BACT</name>
<organism evidence="7 8">
    <name type="scientific">Hoylesella buccalis ATCC 35310</name>
    <dbReference type="NCBI Taxonomy" id="679190"/>
    <lineage>
        <taxon>Bacteria</taxon>
        <taxon>Pseudomonadati</taxon>
        <taxon>Bacteroidota</taxon>
        <taxon>Bacteroidia</taxon>
        <taxon>Bacteroidales</taxon>
        <taxon>Prevotellaceae</taxon>
        <taxon>Hoylesella</taxon>
    </lineage>
</organism>
<evidence type="ECO:0000313" key="8">
    <source>
        <dbReference type="Proteomes" id="UP000005283"/>
    </source>
</evidence>
<sequence>MAPPAAVVVYQNLIQMIEYISQHLWLVWTIVAMLCLIIELGSGDFFVTCFAIGALGAMVSSLFDVPLWLQIIIFAVCSVLSLVFVRPPLVHALHASGDNRVSNAEALIGRTGTVEEPITGEHSGYVKIDGDVWKAVSTDLETIQRGERVRVVKMDSIILTVERCL</sequence>
<dbReference type="GO" id="GO:0005886">
    <property type="term" value="C:plasma membrane"/>
    <property type="evidence" value="ECO:0007669"/>
    <property type="project" value="TreeGrafter"/>
</dbReference>
<dbReference type="AlphaFoldDB" id="D1W4P1"/>
<dbReference type="PANTHER" id="PTHR33507:SF3">
    <property type="entry name" value="INNER MEMBRANE PROTEIN YBBJ"/>
    <property type="match status" value="1"/>
</dbReference>
<comment type="subcellular location">
    <subcellularLocation>
        <location evidence="1">Membrane</location>
        <topology evidence="1">Multi-pass membrane protein</topology>
    </subcellularLocation>
</comment>
<evidence type="ECO:0000256" key="4">
    <source>
        <dbReference type="ARBA" id="ARBA00023136"/>
    </source>
</evidence>
<evidence type="ECO:0000313" key="7">
    <source>
        <dbReference type="EMBL" id="EFA92493.1"/>
    </source>
</evidence>
<evidence type="ECO:0000256" key="1">
    <source>
        <dbReference type="ARBA" id="ARBA00004141"/>
    </source>
</evidence>
<keyword evidence="3 5" id="KW-1133">Transmembrane helix</keyword>
<keyword evidence="4 5" id="KW-0472">Membrane</keyword>
<evidence type="ECO:0000256" key="3">
    <source>
        <dbReference type="ARBA" id="ARBA00022989"/>
    </source>
</evidence>
<dbReference type="InterPro" id="IPR002810">
    <property type="entry name" value="NfeD-like_C"/>
</dbReference>
<dbReference type="EMBL" id="ADEG01000039">
    <property type="protein sequence ID" value="EFA92493.1"/>
    <property type="molecule type" value="Genomic_DNA"/>
</dbReference>
<protein>
    <submittedName>
        <fullName evidence="7">Nodulation efficiency protein D</fullName>
    </submittedName>
</protein>
<dbReference type="SUPFAM" id="SSF141322">
    <property type="entry name" value="NfeD domain-like"/>
    <property type="match status" value="1"/>
</dbReference>
<comment type="caution">
    <text evidence="7">The sequence shown here is derived from an EMBL/GenBank/DDBJ whole genome shotgun (WGS) entry which is preliminary data.</text>
</comment>
<dbReference type="PANTHER" id="PTHR33507">
    <property type="entry name" value="INNER MEMBRANE PROTEIN YBBJ"/>
    <property type="match status" value="1"/>
</dbReference>
<dbReference type="Gene3D" id="2.40.50.140">
    <property type="entry name" value="Nucleic acid-binding proteins"/>
    <property type="match status" value="1"/>
</dbReference>
<keyword evidence="2 5" id="KW-0812">Transmembrane</keyword>
<dbReference type="InterPro" id="IPR052165">
    <property type="entry name" value="Membrane_assoc_protease"/>
</dbReference>
<evidence type="ECO:0000259" key="6">
    <source>
        <dbReference type="Pfam" id="PF01957"/>
    </source>
</evidence>
<dbReference type="eggNOG" id="COG1585">
    <property type="taxonomic scope" value="Bacteria"/>
</dbReference>
<feature type="domain" description="NfeD-like C-terminal" evidence="6">
    <location>
        <begin position="104"/>
        <end position="163"/>
    </location>
</feature>
<dbReference type="Pfam" id="PF01957">
    <property type="entry name" value="NfeD"/>
    <property type="match status" value="1"/>
</dbReference>
<proteinExistence type="predicted"/>
<reference evidence="7 8" key="1">
    <citation type="submission" date="2009-12" db="EMBL/GenBank/DDBJ databases">
        <title>Genome Sequence of Prevotella buccalis ATCC 35310.</title>
        <authorList>
            <person name="Durkin A.S."/>
            <person name="Madupu R."/>
            <person name="Torralba M."/>
            <person name="Methe B."/>
            <person name="Sutton G."/>
            <person name="Strausberg R.L."/>
            <person name="Nelson K.E."/>
        </authorList>
    </citation>
    <scope>NUCLEOTIDE SEQUENCE [LARGE SCALE GENOMIC DNA]</scope>
    <source>
        <strain evidence="7 8">ATCC 35310</strain>
    </source>
</reference>
<dbReference type="Proteomes" id="UP000005283">
    <property type="component" value="Unassembled WGS sequence"/>
</dbReference>
<feature type="transmembrane region" description="Helical" evidence="5">
    <location>
        <begin position="20"/>
        <end position="38"/>
    </location>
</feature>
<evidence type="ECO:0000256" key="5">
    <source>
        <dbReference type="SAM" id="Phobius"/>
    </source>
</evidence>
<accession>D1W4P1</accession>
<evidence type="ECO:0000256" key="2">
    <source>
        <dbReference type="ARBA" id="ARBA00022692"/>
    </source>
</evidence>
<dbReference type="InterPro" id="IPR012340">
    <property type="entry name" value="NA-bd_OB-fold"/>
</dbReference>
<feature type="transmembrane region" description="Helical" evidence="5">
    <location>
        <begin position="68"/>
        <end position="85"/>
    </location>
</feature>